<sequence>MNNTNEAKERPRTILWILIAVCIAILAIALMFMQQGLPMIFTIPQFKPSMEKTGCLQEYSPLFPTSPLLVDFFKHHKPLVVRVWMFQLLDEHLKNTKKNGILFEADMGYGKSAIAAHITCAKEGDQGIDMRKRLIAFHVCKFDVKKTHQTGVFIQRLVSMISNNIPEFSQIINEKCLQSFKTGQCDSDPFGCIDECIIFPLIRTKISDGSEEYRLIIIDALDECYDTFSFEKSNKIFNLMERRAKMLPSWIKLLITSRRLP</sequence>
<dbReference type="InterPro" id="IPR027417">
    <property type="entry name" value="P-loop_NTPase"/>
</dbReference>
<proteinExistence type="predicted"/>
<dbReference type="EMBL" id="CP111019">
    <property type="protein sequence ID" value="WAR11849.1"/>
    <property type="molecule type" value="Genomic_DNA"/>
</dbReference>
<gene>
    <name evidence="4" type="ORF">MAR_026029</name>
</gene>
<keyword evidence="2" id="KW-0812">Transmembrane</keyword>
<keyword evidence="2" id="KW-1133">Transmembrane helix</keyword>
<accession>A0ABY7ERU3</accession>
<reference evidence="4" key="1">
    <citation type="submission" date="2022-11" db="EMBL/GenBank/DDBJ databases">
        <title>Centuries of genome instability and evolution in soft-shell clam transmissible cancer (bioRxiv).</title>
        <authorList>
            <person name="Hart S.F.M."/>
            <person name="Yonemitsu M.A."/>
            <person name="Giersch R.M."/>
            <person name="Beal B.F."/>
            <person name="Arriagada G."/>
            <person name="Davis B.W."/>
            <person name="Ostrander E.A."/>
            <person name="Goff S.P."/>
            <person name="Metzger M.J."/>
        </authorList>
    </citation>
    <scope>NUCLEOTIDE SEQUENCE</scope>
    <source>
        <strain evidence="4">MELC-2E11</strain>
        <tissue evidence="4">Siphon/mantle</tissue>
    </source>
</reference>
<evidence type="ECO:0000313" key="4">
    <source>
        <dbReference type="EMBL" id="WAR11849.1"/>
    </source>
</evidence>
<name>A0ABY7ERU3_MYAAR</name>
<feature type="non-terminal residue" evidence="4">
    <location>
        <position position="1"/>
    </location>
</feature>
<dbReference type="Proteomes" id="UP001164746">
    <property type="component" value="Chromosome 8"/>
</dbReference>
<organism evidence="4 5">
    <name type="scientific">Mya arenaria</name>
    <name type="common">Soft-shell clam</name>
    <dbReference type="NCBI Taxonomy" id="6604"/>
    <lineage>
        <taxon>Eukaryota</taxon>
        <taxon>Metazoa</taxon>
        <taxon>Spiralia</taxon>
        <taxon>Lophotrochozoa</taxon>
        <taxon>Mollusca</taxon>
        <taxon>Bivalvia</taxon>
        <taxon>Autobranchia</taxon>
        <taxon>Heteroconchia</taxon>
        <taxon>Euheterodonta</taxon>
        <taxon>Imparidentia</taxon>
        <taxon>Neoheterodontei</taxon>
        <taxon>Myida</taxon>
        <taxon>Myoidea</taxon>
        <taxon>Myidae</taxon>
        <taxon>Mya</taxon>
    </lineage>
</organism>
<keyword evidence="5" id="KW-1185">Reference proteome</keyword>
<dbReference type="Pfam" id="PF24883">
    <property type="entry name" value="NPHP3_N"/>
    <property type="match status" value="1"/>
</dbReference>
<feature type="transmembrane region" description="Helical" evidence="2">
    <location>
        <begin position="14"/>
        <end position="33"/>
    </location>
</feature>
<keyword evidence="2" id="KW-0472">Membrane</keyword>
<evidence type="ECO:0000256" key="1">
    <source>
        <dbReference type="ARBA" id="ARBA00022737"/>
    </source>
</evidence>
<evidence type="ECO:0000313" key="5">
    <source>
        <dbReference type="Proteomes" id="UP001164746"/>
    </source>
</evidence>
<protein>
    <recommendedName>
        <fullName evidence="3">Nephrocystin 3-like N-terminal domain-containing protein</fullName>
    </recommendedName>
</protein>
<feature type="domain" description="Nephrocystin 3-like N-terminal" evidence="3">
    <location>
        <begin position="93"/>
        <end position="258"/>
    </location>
</feature>
<keyword evidence="1" id="KW-0677">Repeat</keyword>
<dbReference type="Gene3D" id="3.40.50.300">
    <property type="entry name" value="P-loop containing nucleotide triphosphate hydrolases"/>
    <property type="match status" value="1"/>
</dbReference>
<evidence type="ECO:0000256" key="2">
    <source>
        <dbReference type="SAM" id="Phobius"/>
    </source>
</evidence>
<dbReference type="InterPro" id="IPR056884">
    <property type="entry name" value="NPHP3-like_N"/>
</dbReference>
<evidence type="ECO:0000259" key="3">
    <source>
        <dbReference type="Pfam" id="PF24883"/>
    </source>
</evidence>